<keyword evidence="4" id="KW-1185">Reference proteome</keyword>
<organism evidence="3 4">
    <name type="scientific">Stieleria varia</name>
    <dbReference type="NCBI Taxonomy" id="2528005"/>
    <lineage>
        <taxon>Bacteria</taxon>
        <taxon>Pseudomonadati</taxon>
        <taxon>Planctomycetota</taxon>
        <taxon>Planctomycetia</taxon>
        <taxon>Pirellulales</taxon>
        <taxon>Pirellulaceae</taxon>
        <taxon>Stieleria</taxon>
    </lineage>
</organism>
<evidence type="ECO:0008006" key="5">
    <source>
        <dbReference type="Google" id="ProtNLM"/>
    </source>
</evidence>
<evidence type="ECO:0000256" key="2">
    <source>
        <dbReference type="SAM" id="SignalP"/>
    </source>
</evidence>
<name>A0A5C6B8D3_9BACT</name>
<feature type="signal peptide" evidence="2">
    <location>
        <begin position="1"/>
        <end position="23"/>
    </location>
</feature>
<evidence type="ECO:0000256" key="1">
    <source>
        <dbReference type="SAM" id="MobiDB-lite"/>
    </source>
</evidence>
<gene>
    <name evidence="3" type="ORF">Pla52n_06050</name>
</gene>
<accession>A0A5C6B8D3</accession>
<evidence type="ECO:0000313" key="4">
    <source>
        <dbReference type="Proteomes" id="UP000320176"/>
    </source>
</evidence>
<feature type="region of interest" description="Disordered" evidence="1">
    <location>
        <begin position="1015"/>
        <end position="1037"/>
    </location>
</feature>
<feature type="chain" id="PRO_5022705565" description="MG2 domain protein" evidence="2">
    <location>
        <begin position="24"/>
        <end position="2094"/>
    </location>
</feature>
<sequence length="2094" mass="234373" precursor="true">MLLQRMSVLVLTLLSLALSPAMAEPIGVMERYALTKDREAVLAELIPGSDDYFFYHCLYYQTSGQLEKADAVLADWLKSHQGRPTDLIDAMTDRQRLLTYQQSPQRTIDHLINRLGVNLDHSPPIIKGERRFPSRLDDALLNIDTLVNDALRLNDQLKPVGMRNLAKRFLSGKTAGLSIGLTDFLKRVDGPYIDDLDQLVIRELSERPAKDVRFGDLSAHNQLTGPELDAVAAKIPAIKDDNAFVSAKLARLRPSDDTDLSQQPAVRHDYLQRVEAYVRTLPASYNSLKASATYRLLESNLRSGQFDQALFLRYLQLPRNSSIVHPEWIKRAGNRASLTDDFTGMALLPPVGDEHHLVRAYLEHFLQDAADTRVFDQYIDPAYLRRVFAETKLMAGVGDPNQWYDTLSAEQRQAIRDAMQLTLSVQIKERFGSEDPTELLVDIKNIDELVIRIYEINTLAYYRSNDKALNTDIDLDGLVATHQQTLKYTQPAVQRHRERIRLDEVTGRGVWVVDLVGKGLRARAMIRRGEIHHVDQTTADGMQMTVLDENNRPIADAKLIIGSQELEGDDQGRISIAPIAQSVARTALLSDGKITTQVKFQHLVESYQLSAGMLIDRTMIQTGGETDIVIRPQLKLQDQIIAPSTLSDIKVRIEAVDLDGIATTREIDDLKLDQNNELLVPIRIPPRLVDLKVTLEGQLVSISDRRRVNLSTQETWEIAGIRRSSHTLDTFLTRDGEEFVIHVLGRTGEPIPGAAVSVALTTEARNQNVDAMLQSDEQGKVRLGKLDGVTAIRYGVVGAMNHQQELKMNQVVWPSTIHLVAGDSLRLPLAEPITQPQDRFRLLELREQSYHSDRSDQLRAEDGLLSADKLPAGDYLLMDRDTNRRVSVVVVDGIAYGNVVAGRVRHRELSPAQPFSIKSIQRGAEEITVQLSGDFANVRVHLIGSRYFDSVSPLDELNLRQSPLSGRGVSLPRCGYVSDLRLGDEYRYVLRRRYADKYPGVMLPQVSVLLNPWETEETSNASQSARRGDAPPPSAAAPMADAMMREMSEKRDGSQVTSSDFDFQADAGTIMGNLRPDANGMVKFPAEAFKDLPLLRVLAADPANIMMHTIATAETETPRVDLRLPRTLTIDQPMSFERAVSIVSPDQPLDLASLGSAQLQVYGDVASLMKLYQTLISDSRFAEFQPLAQWHQWNEEQKVKHYAALACHETHLFLWVHDREFFDKVIRPYLANKKEKQFMDHWLLESDLTAYAELWRYFELNTAERALLALRLPSASARVQRELANRIELIVDDHAKNRNRIESALRVQMLAETTDTYGFEKESISNFGVMEMSNEAYALGGIGGGADRSSGVARKREQLKAMSQPMPAAPQSLAFGRRLGRTAELSFYQDLDSTKQWAESQWDRVRTVNPDDPNNLITVDPFWLDIAKSELGSLGVSSHLLGPVENRHAALVALALSGLPLQAGDISLPAKPETIFKPEHAVAIVTKRLKKLADAEQGESILVGQRFQRAGVATPANEVPAEPTAFLPGVAYQGQTVISNPTAARRTVDVFWQIPSGSIPLAGSQSTDSQTITLEPYAVQSIPYQFYFPATGDFQHYPATVSEEGELLARGGEKSFQVVEQIEDEGVTWESVARDGTAQDIQRFLADANLFQLDWSAALHRMKEPEVYQVIIKTLDAAGLPIDEMWAYSLKHRDVDAIRHYLSICEDLVSRVGPVLDSTLLSIDPIVRRTYEHLEYSPLVRARIHRLGDEDEILNPTFLRQYQSFVRNLGFHAKVPDSEKLALTYYLLIQNRITEAIDVFAELDRDTIDTKLQFDYAAGYLAMHRGDFESAQSIARRHAQHPILRWRQRFGEMQSQLQQRLDLGNTEKLVSVEAGQPDKGVPVDSGDLAVMDRERNQADASVREPSVIVNVAGDVLRIDHRNTKQVTLNLYGVDLELLFSKAPFVRGDLKRIAMVRPMHTDTLELDTETGVSTYPMDERMRRQTLLVEVVSGASRSVALFYGGELTTYVSEGFGQLQVTDAVSHRPVSTAYVKVYAKYPSGEIRFYKDGYTDSRGRFDYTSVSAGDAKGAQRYAILVLSDEKGATLHDVAAPGT</sequence>
<dbReference type="Proteomes" id="UP000320176">
    <property type="component" value="Unassembled WGS sequence"/>
</dbReference>
<dbReference type="EMBL" id="SJPN01000001">
    <property type="protein sequence ID" value="TWU08027.1"/>
    <property type="molecule type" value="Genomic_DNA"/>
</dbReference>
<keyword evidence="2" id="KW-0732">Signal</keyword>
<proteinExistence type="predicted"/>
<reference evidence="3 4" key="1">
    <citation type="submission" date="2019-02" db="EMBL/GenBank/DDBJ databases">
        <title>Deep-cultivation of Planctomycetes and their phenomic and genomic characterization uncovers novel biology.</title>
        <authorList>
            <person name="Wiegand S."/>
            <person name="Jogler M."/>
            <person name="Boedeker C."/>
            <person name="Pinto D."/>
            <person name="Vollmers J."/>
            <person name="Rivas-Marin E."/>
            <person name="Kohn T."/>
            <person name="Peeters S.H."/>
            <person name="Heuer A."/>
            <person name="Rast P."/>
            <person name="Oberbeckmann S."/>
            <person name="Bunk B."/>
            <person name="Jeske O."/>
            <person name="Meyerdierks A."/>
            <person name="Storesund J.E."/>
            <person name="Kallscheuer N."/>
            <person name="Luecker S."/>
            <person name="Lage O.M."/>
            <person name="Pohl T."/>
            <person name="Merkel B.J."/>
            <person name="Hornburger P."/>
            <person name="Mueller R.-W."/>
            <person name="Bruemmer F."/>
            <person name="Labrenz M."/>
            <person name="Spormann A.M."/>
            <person name="Op Den Camp H."/>
            <person name="Overmann J."/>
            <person name="Amann R."/>
            <person name="Jetten M.S.M."/>
            <person name="Mascher T."/>
            <person name="Medema M.H."/>
            <person name="Devos D.P."/>
            <person name="Kaster A.-K."/>
            <person name="Ovreas L."/>
            <person name="Rohde M."/>
            <person name="Galperin M.Y."/>
            <person name="Jogler C."/>
        </authorList>
    </citation>
    <scope>NUCLEOTIDE SEQUENCE [LARGE SCALE GENOMIC DNA]</scope>
    <source>
        <strain evidence="3 4">Pla52n</strain>
    </source>
</reference>
<protein>
    <recommendedName>
        <fullName evidence="5">MG2 domain protein</fullName>
    </recommendedName>
</protein>
<evidence type="ECO:0000313" key="3">
    <source>
        <dbReference type="EMBL" id="TWU08027.1"/>
    </source>
</evidence>
<comment type="caution">
    <text evidence="3">The sequence shown here is derived from an EMBL/GenBank/DDBJ whole genome shotgun (WGS) entry which is preliminary data.</text>
</comment>